<evidence type="ECO:0000313" key="2">
    <source>
        <dbReference type="EMBL" id="TQM00283.1"/>
    </source>
</evidence>
<proteinExistence type="predicted"/>
<accession>A0A543CT48</accession>
<dbReference type="Proteomes" id="UP000316096">
    <property type="component" value="Unassembled WGS sequence"/>
</dbReference>
<dbReference type="EMBL" id="VFOZ01000001">
    <property type="protein sequence ID" value="TQM00283.1"/>
    <property type="molecule type" value="Genomic_DNA"/>
</dbReference>
<dbReference type="AlphaFoldDB" id="A0A543CT48"/>
<feature type="compositionally biased region" description="Low complexity" evidence="1">
    <location>
        <begin position="231"/>
        <end position="240"/>
    </location>
</feature>
<gene>
    <name evidence="2" type="ORF">FB559_5994</name>
</gene>
<organism evidence="2 3">
    <name type="scientific">Actinoallomurus bryophytorum</name>
    <dbReference type="NCBI Taxonomy" id="1490222"/>
    <lineage>
        <taxon>Bacteria</taxon>
        <taxon>Bacillati</taxon>
        <taxon>Actinomycetota</taxon>
        <taxon>Actinomycetes</taxon>
        <taxon>Streptosporangiales</taxon>
        <taxon>Thermomonosporaceae</taxon>
        <taxon>Actinoallomurus</taxon>
    </lineage>
</organism>
<feature type="compositionally biased region" description="Basic residues" evidence="1">
    <location>
        <begin position="191"/>
        <end position="200"/>
    </location>
</feature>
<name>A0A543CT48_9ACTN</name>
<reference evidence="2 3" key="1">
    <citation type="submission" date="2019-06" db="EMBL/GenBank/DDBJ databases">
        <title>Sequencing the genomes of 1000 actinobacteria strains.</title>
        <authorList>
            <person name="Klenk H.-P."/>
        </authorList>
    </citation>
    <scope>NUCLEOTIDE SEQUENCE [LARGE SCALE GENOMIC DNA]</scope>
    <source>
        <strain evidence="2 3">DSM 102200</strain>
    </source>
</reference>
<keyword evidence="3" id="KW-1185">Reference proteome</keyword>
<comment type="caution">
    <text evidence="2">The sequence shown here is derived from an EMBL/GenBank/DDBJ whole genome shotgun (WGS) entry which is preliminary data.</text>
</comment>
<sequence length="303" mass="32637">MIMTSILSGLSRDHQIQREAAPEGAPLAEPGAGGEPRHLAARGVLGLVSGLAGPIPRPMPSVRPTPMAEPDGAAFLPFCPMPATRLYGRAKPKGLPRRSPKGDKTGCPLYPCINGRPFGKATQTGHPGRRQSMLAGTTLAVRRPSARVAAEPHHHRSPTWRRPSPDRSARRQPNRATIPRDGVSRTPHDRRTPRHPHHSHFSNENKLRPGPGRATIYPRGACRAHRGGRAPGHPRTNTGRGRPGGGQGPSRARGDTARLLAGGFTAGASPVGASRLADSFALTYLRAIPPHRCRRRFELDHLR</sequence>
<feature type="compositionally biased region" description="Basic and acidic residues" evidence="1">
    <location>
        <begin position="11"/>
        <end position="21"/>
    </location>
</feature>
<evidence type="ECO:0000256" key="1">
    <source>
        <dbReference type="SAM" id="MobiDB-lite"/>
    </source>
</evidence>
<feature type="region of interest" description="Disordered" evidence="1">
    <location>
        <begin position="143"/>
        <end position="255"/>
    </location>
</feature>
<protein>
    <submittedName>
        <fullName evidence="2">Uncharacterized protein</fullName>
    </submittedName>
</protein>
<evidence type="ECO:0000313" key="3">
    <source>
        <dbReference type="Proteomes" id="UP000316096"/>
    </source>
</evidence>
<feature type="region of interest" description="Disordered" evidence="1">
    <location>
        <begin position="1"/>
        <end position="37"/>
    </location>
</feature>